<accession>A0A0F9BS07</accession>
<evidence type="ECO:0000256" key="8">
    <source>
        <dbReference type="ARBA" id="ARBA00047746"/>
    </source>
</evidence>
<gene>
    <name evidence="9" type="ORF">LCGC14_2756040</name>
</gene>
<dbReference type="EC" id="6.5.1.8" evidence="2"/>
<dbReference type="SUPFAM" id="SSF103365">
    <property type="entry name" value="Hypothetical protein PH1602"/>
    <property type="match status" value="1"/>
</dbReference>
<reference evidence="9" key="1">
    <citation type="journal article" date="2015" name="Nature">
        <title>Complex archaea that bridge the gap between prokaryotes and eukaryotes.</title>
        <authorList>
            <person name="Spang A."/>
            <person name="Saw J.H."/>
            <person name="Jorgensen S.L."/>
            <person name="Zaremba-Niedzwiedzka K."/>
            <person name="Martijn J."/>
            <person name="Lind A.E."/>
            <person name="van Eijk R."/>
            <person name="Schleper C."/>
            <person name="Guy L."/>
            <person name="Ettema T.J."/>
        </authorList>
    </citation>
    <scope>NUCLEOTIDE SEQUENCE</scope>
</reference>
<keyword evidence="6" id="KW-0342">GTP-binding</keyword>
<keyword evidence="7" id="KW-0464">Manganese</keyword>
<evidence type="ECO:0000256" key="6">
    <source>
        <dbReference type="ARBA" id="ARBA00023134"/>
    </source>
</evidence>
<name>A0A0F9BS07_9ZZZZ</name>
<dbReference type="InterPro" id="IPR001233">
    <property type="entry name" value="RtcB"/>
</dbReference>
<dbReference type="GO" id="GO:0006396">
    <property type="term" value="P:RNA processing"/>
    <property type="evidence" value="ECO:0007669"/>
    <property type="project" value="InterPro"/>
</dbReference>
<dbReference type="GO" id="GO:0003972">
    <property type="term" value="F:RNA ligase (ATP) activity"/>
    <property type="evidence" value="ECO:0007669"/>
    <property type="project" value="TreeGrafter"/>
</dbReference>
<dbReference type="EMBL" id="LAZR01050528">
    <property type="protein sequence ID" value="KKK87156.1"/>
    <property type="molecule type" value="Genomic_DNA"/>
</dbReference>
<proteinExistence type="predicted"/>
<evidence type="ECO:0000256" key="3">
    <source>
        <dbReference type="ARBA" id="ARBA00022598"/>
    </source>
</evidence>
<dbReference type="InterPro" id="IPR036025">
    <property type="entry name" value="RtcB-like_sf"/>
</dbReference>
<dbReference type="PANTHER" id="PTHR11118:SF1">
    <property type="entry name" value="RNA-SPLICING LIGASE RTCB HOMOLOG"/>
    <property type="match status" value="1"/>
</dbReference>
<dbReference type="GO" id="GO:0046872">
    <property type="term" value="F:metal ion binding"/>
    <property type="evidence" value="ECO:0007669"/>
    <property type="project" value="UniProtKB-KW"/>
</dbReference>
<comment type="catalytic activity">
    <reaction evidence="8">
        <text>a 3'-end 3'-phospho-ribonucleotide-RNA + a 5'-end dephospho-ribonucleoside-RNA + GTP = a ribonucleotidyl-ribonucleotide-RNA + GMP + diphosphate</text>
        <dbReference type="Rhea" id="RHEA:68076"/>
        <dbReference type="Rhea" id="RHEA-COMP:10463"/>
        <dbReference type="Rhea" id="RHEA-COMP:13936"/>
        <dbReference type="Rhea" id="RHEA-COMP:17355"/>
        <dbReference type="ChEBI" id="CHEBI:33019"/>
        <dbReference type="ChEBI" id="CHEBI:37565"/>
        <dbReference type="ChEBI" id="CHEBI:58115"/>
        <dbReference type="ChEBI" id="CHEBI:83062"/>
        <dbReference type="ChEBI" id="CHEBI:138284"/>
        <dbReference type="ChEBI" id="CHEBI:173118"/>
        <dbReference type="EC" id="6.5.1.8"/>
    </reaction>
</comment>
<organism evidence="9">
    <name type="scientific">marine sediment metagenome</name>
    <dbReference type="NCBI Taxonomy" id="412755"/>
    <lineage>
        <taxon>unclassified sequences</taxon>
        <taxon>metagenomes</taxon>
        <taxon>ecological metagenomes</taxon>
    </lineage>
</organism>
<evidence type="ECO:0000256" key="4">
    <source>
        <dbReference type="ARBA" id="ARBA00022723"/>
    </source>
</evidence>
<dbReference type="GO" id="GO:0005525">
    <property type="term" value="F:GTP binding"/>
    <property type="evidence" value="ECO:0007669"/>
    <property type="project" value="UniProtKB-KW"/>
</dbReference>
<comment type="caution">
    <text evidence="9">The sequence shown here is derived from an EMBL/GenBank/DDBJ whole genome shotgun (WGS) entry which is preliminary data.</text>
</comment>
<evidence type="ECO:0000256" key="2">
    <source>
        <dbReference type="ARBA" id="ARBA00012726"/>
    </source>
</evidence>
<protein>
    <recommendedName>
        <fullName evidence="2">3'-phosphate/5'-hydroxy nucleic acid ligase</fullName>
        <ecNumber evidence="2">6.5.1.8</ecNumber>
    </recommendedName>
</protein>
<keyword evidence="4" id="KW-0479">Metal-binding</keyword>
<dbReference type="GO" id="GO:0170057">
    <property type="term" value="F:RNA ligase (GTP) activity"/>
    <property type="evidence" value="ECO:0007669"/>
    <property type="project" value="UniProtKB-EC"/>
</dbReference>
<comment type="cofactor">
    <cofactor evidence="1">
        <name>Mn(2+)</name>
        <dbReference type="ChEBI" id="CHEBI:29035"/>
    </cofactor>
</comment>
<dbReference type="AlphaFoldDB" id="A0A0F9BS07"/>
<keyword evidence="5" id="KW-0547">Nucleotide-binding</keyword>
<dbReference type="PANTHER" id="PTHR11118">
    <property type="entry name" value="RNA-SPLICING LIGASE RTCB HOMOLOG"/>
    <property type="match status" value="1"/>
</dbReference>
<sequence>LSTGQLTVMIHSGSRGLGHQVCTDYLREMGTKKIAGGFEMPDKQLACTPLESDTGKRYLGAMAAAANFGLANRQAIAHWVRESFSTLFGADSKDLGMSLIYDISHNVAQFENHEVDGVRTDLCVHRKGATRAFGPGQPEVPEIYRSVGQPVIIPGDMGRASWMLVGQPESMQRAFGSSCHGAGRVMSRTAAVKHAQGRRIDEELAQQGIVVRCRSWKGLAEEQPAAYKDVNQVVDVVHRAGLAKKVARLRPIGVVKG</sequence>
<dbReference type="Pfam" id="PF01139">
    <property type="entry name" value="RtcB"/>
    <property type="match status" value="1"/>
</dbReference>
<dbReference type="Gene3D" id="3.90.1860.10">
    <property type="entry name" value="tRNA-splicing ligase RtcB"/>
    <property type="match status" value="1"/>
</dbReference>
<evidence type="ECO:0000256" key="1">
    <source>
        <dbReference type="ARBA" id="ARBA00001936"/>
    </source>
</evidence>
<evidence type="ECO:0000256" key="5">
    <source>
        <dbReference type="ARBA" id="ARBA00022741"/>
    </source>
</evidence>
<keyword evidence="3" id="KW-0436">Ligase</keyword>
<evidence type="ECO:0000313" key="9">
    <source>
        <dbReference type="EMBL" id="KKK87156.1"/>
    </source>
</evidence>
<evidence type="ECO:0000256" key="7">
    <source>
        <dbReference type="ARBA" id="ARBA00023211"/>
    </source>
</evidence>
<feature type="non-terminal residue" evidence="9">
    <location>
        <position position="1"/>
    </location>
</feature>